<keyword evidence="3" id="KW-1185">Reference proteome</keyword>
<reference evidence="3" key="1">
    <citation type="journal article" date="2011" name="Nat. Commun.">
        <title>Effector diversification within compartments of the Leptosphaeria maculans genome affected by Repeat-Induced Point mutations.</title>
        <authorList>
            <person name="Rouxel T."/>
            <person name="Grandaubert J."/>
            <person name="Hane J.K."/>
            <person name="Hoede C."/>
            <person name="van de Wouw A.P."/>
            <person name="Couloux A."/>
            <person name="Dominguez V."/>
            <person name="Anthouard V."/>
            <person name="Bally P."/>
            <person name="Bourras S."/>
            <person name="Cozijnsen A.J."/>
            <person name="Ciuffetti L.M."/>
            <person name="Degrave A."/>
            <person name="Dilmaghani A."/>
            <person name="Duret L."/>
            <person name="Fudal I."/>
            <person name="Goodwin S.B."/>
            <person name="Gout L."/>
            <person name="Glaser N."/>
            <person name="Linglin J."/>
            <person name="Kema G.H.J."/>
            <person name="Lapalu N."/>
            <person name="Lawrence C.B."/>
            <person name="May K."/>
            <person name="Meyer M."/>
            <person name="Ollivier B."/>
            <person name="Poulain J."/>
            <person name="Schoch C.L."/>
            <person name="Simon A."/>
            <person name="Spatafora J.W."/>
            <person name="Stachowiak A."/>
            <person name="Turgeon B.G."/>
            <person name="Tyler B.M."/>
            <person name="Vincent D."/>
            <person name="Weissenbach J."/>
            <person name="Amselem J."/>
            <person name="Quesneville H."/>
            <person name="Oliver R.P."/>
            <person name="Wincker P."/>
            <person name="Balesdent M.-H."/>
            <person name="Howlett B.J."/>
        </authorList>
    </citation>
    <scope>NUCLEOTIDE SEQUENCE [LARGE SCALE GENOMIC DNA]</scope>
    <source>
        <strain evidence="3">JN3 / isolate v23.1.3 / race Av1-4-5-6-7-8</strain>
    </source>
</reference>
<evidence type="ECO:0000256" key="1">
    <source>
        <dbReference type="SAM" id="MobiDB-lite"/>
    </source>
</evidence>
<dbReference type="AlphaFoldDB" id="E4ZT09"/>
<evidence type="ECO:0000313" key="2">
    <source>
        <dbReference type="EMBL" id="CBX94597.1"/>
    </source>
</evidence>
<feature type="region of interest" description="Disordered" evidence="1">
    <location>
        <begin position="1"/>
        <end position="35"/>
    </location>
</feature>
<dbReference type="InParanoid" id="E4ZT09"/>
<sequence>MSRGGADHVHGIRGSSPAKIPGTQRGADGNMTSRHIADDFGISPFQKHLLLDHGHQYVLDAS</sequence>
<feature type="compositionally biased region" description="Basic and acidic residues" evidence="1">
    <location>
        <begin position="1"/>
        <end position="10"/>
    </location>
</feature>
<dbReference type="HOGENOM" id="CLU_2904606_0_0_1"/>
<name>E4ZT09_LEPMJ</name>
<dbReference type="VEuPathDB" id="FungiDB:LEMA_uP120880.1"/>
<dbReference type="EMBL" id="FP929123">
    <property type="protein sequence ID" value="CBX94597.1"/>
    <property type="molecule type" value="Genomic_DNA"/>
</dbReference>
<gene>
    <name evidence="2" type="ORF">LEMA_uP120880.1</name>
</gene>
<organism evidence="3">
    <name type="scientific">Leptosphaeria maculans (strain JN3 / isolate v23.1.3 / race Av1-4-5-6-7-8)</name>
    <name type="common">Blackleg fungus</name>
    <name type="synonym">Phoma lingam</name>
    <dbReference type="NCBI Taxonomy" id="985895"/>
    <lineage>
        <taxon>Eukaryota</taxon>
        <taxon>Fungi</taxon>
        <taxon>Dikarya</taxon>
        <taxon>Ascomycota</taxon>
        <taxon>Pezizomycotina</taxon>
        <taxon>Dothideomycetes</taxon>
        <taxon>Pleosporomycetidae</taxon>
        <taxon>Pleosporales</taxon>
        <taxon>Pleosporineae</taxon>
        <taxon>Leptosphaeriaceae</taxon>
        <taxon>Plenodomus</taxon>
        <taxon>Plenodomus lingam/Leptosphaeria maculans species complex</taxon>
    </lineage>
</organism>
<proteinExistence type="predicted"/>
<evidence type="ECO:0000313" key="3">
    <source>
        <dbReference type="Proteomes" id="UP000002668"/>
    </source>
</evidence>
<protein>
    <submittedName>
        <fullName evidence="2">Predicted protein</fullName>
    </submittedName>
</protein>
<accession>E4ZT09</accession>
<dbReference type="Proteomes" id="UP000002668">
    <property type="component" value="Genome"/>
</dbReference>